<evidence type="ECO:0000313" key="18">
    <source>
        <dbReference type="EMBL" id="KND01405.1"/>
    </source>
</evidence>
<dbReference type="GO" id="GO:0005506">
    <property type="term" value="F:iron ion binding"/>
    <property type="evidence" value="ECO:0007669"/>
    <property type="project" value="InterPro"/>
</dbReference>
<evidence type="ECO:0000256" key="2">
    <source>
        <dbReference type="ARBA" id="ARBA00001961"/>
    </source>
</evidence>
<name>A0A0L0HKI3_SPIPD</name>
<dbReference type="NCBIfam" id="TIGR02410">
    <property type="entry name" value="carnitine_TMLD"/>
    <property type="match status" value="1"/>
</dbReference>
<comment type="function">
    <text evidence="14">Converts trimethyllysine (TML) into hydroxytrimethyllysine (HTML).</text>
</comment>
<dbReference type="OMA" id="EKVCIQP"/>
<reference evidence="18 19" key="1">
    <citation type="submission" date="2009-08" db="EMBL/GenBank/DDBJ databases">
        <title>The Genome Sequence of Spizellomyces punctatus strain DAOM BR117.</title>
        <authorList>
            <consortium name="The Broad Institute Genome Sequencing Platform"/>
            <person name="Russ C."/>
            <person name="Cuomo C."/>
            <person name="Shea T."/>
            <person name="Young S.K."/>
            <person name="Zeng Q."/>
            <person name="Koehrsen M."/>
            <person name="Haas B."/>
            <person name="Borodovsky M."/>
            <person name="Guigo R."/>
            <person name="Alvarado L."/>
            <person name="Berlin A."/>
            <person name="Bochicchio J."/>
            <person name="Borenstein D."/>
            <person name="Chapman S."/>
            <person name="Chen Z."/>
            <person name="Engels R."/>
            <person name="Freedman E."/>
            <person name="Gellesch M."/>
            <person name="Goldberg J."/>
            <person name="Griggs A."/>
            <person name="Gujja S."/>
            <person name="Heiman D."/>
            <person name="Hepburn T."/>
            <person name="Howarth C."/>
            <person name="Jen D."/>
            <person name="Larson L."/>
            <person name="Lewis B."/>
            <person name="Mehta T."/>
            <person name="Park D."/>
            <person name="Pearson M."/>
            <person name="Roberts A."/>
            <person name="Saif S."/>
            <person name="Shenoy N."/>
            <person name="Sisk P."/>
            <person name="Stolte C."/>
            <person name="Sykes S."/>
            <person name="Thomson T."/>
            <person name="Walk T."/>
            <person name="White J."/>
            <person name="Yandava C."/>
            <person name="Burger G."/>
            <person name="Gray M.W."/>
            <person name="Holland P.W.H."/>
            <person name="King N."/>
            <person name="Lang F.B.F."/>
            <person name="Roger A.J."/>
            <person name="Ruiz-Trillo I."/>
            <person name="Lander E."/>
            <person name="Nusbaum C."/>
        </authorList>
    </citation>
    <scope>NUCLEOTIDE SEQUENCE [LARGE SCALE GENOMIC DNA]</scope>
    <source>
        <strain evidence="18 19">DAOM BR117</strain>
    </source>
</reference>
<dbReference type="InterPro" id="IPR003819">
    <property type="entry name" value="TauD/TfdA-like"/>
</dbReference>
<dbReference type="EC" id="1.14.11.8" evidence="5"/>
<comment type="cofactor">
    <cofactor evidence="2">
        <name>L-ascorbate</name>
        <dbReference type="ChEBI" id="CHEBI:38290"/>
    </cofactor>
</comment>
<dbReference type="FunFam" id="3.30.2020.30:FF:000002">
    <property type="entry name" value="Putative gamma-butyrobetaine dioxygenase"/>
    <property type="match status" value="1"/>
</dbReference>
<evidence type="ECO:0000256" key="3">
    <source>
        <dbReference type="ARBA" id="ARBA00005022"/>
    </source>
</evidence>
<evidence type="ECO:0000256" key="4">
    <source>
        <dbReference type="ARBA" id="ARBA00008654"/>
    </source>
</evidence>
<keyword evidence="19" id="KW-1185">Reference proteome</keyword>
<feature type="domain" description="Gamma-butyrobetaine hydroxylase-like N-terminal" evidence="17">
    <location>
        <begin position="76"/>
        <end position="156"/>
    </location>
</feature>
<dbReference type="Gene3D" id="3.30.2020.30">
    <property type="match status" value="1"/>
</dbReference>
<dbReference type="OrthoDB" id="408743at2759"/>
<evidence type="ECO:0000256" key="13">
    <source>
        <dbReference type="ARBA" id="ARBA00032283"/>
    </source>
</evidence>
<keyword evidence="8 18" id="KW-0223">Dioxygenase</keyword>
<evidence type="ECO:0000313" key="19">
    <source>
        <dbReference type="Proteomes" id="UP000053201"/>
    </source>
</evidence>
<evidence type="ECO:0000256" key="10">
    <source>
        <dbReference type="ARBA" id="ARBA00023004"/>
    </source>
</evidence>
<evidence type="ECO:0000256" key="8">
    <source>
        <dbReference type="ARBA" id="ARBA00022964"/>
    </source>
</evidence>
<evidence type="ECO:0000256" key="15">
    <source>
        <dbReference type="ARBA" id="ARBA00049334"/>
    </source>
</evidence>
<accession>A0A0L0HKI3</accession>
<gene>
    <name evidence="18" type="ORF">SPPG_03215</name>
</gene>
<dbReference type="PANTHER" id="PTHR10696:SF51">
    <property type="entry name" value="TRIMETHYLLYSINE DIOXYGENASE, MITOCHONDRIAL"/>
    <property type="match status" value="1"/>
</dbReference>
<keyword evidence="9" id="KW-0560">Oxidoreductase</keyword>
<dbReference type="GO" id="GO:0050353">
    <property type="term" value="F:trimethyllysine dioxygenase activity"/>
    <property type="evidence" value="ECO:0007669"/>
    <property type="project" value="UniProtKB-EC"/>
</dbReference>
<dbReference type="VEuPathDB" id="FungiDB:SPPG_03215"/>
<dbReference type="UniPathway" id="UPA00118"/>
<dbReference type="GO" id="GO:0005739">
    <property type="term" value="C:mitochondrion"/>
    <property type="evidence" value="ECO:0007669"/>
    <property type="project" value="TreeGrafter"/>
</dbReference>
<comment type="cofactor">
    <cofactor evidence="1">
        <name>Fe(2+)</name>
        <dbReference type="ChEBI" id="CHEBI:29033"/>
    </cofactor>
</comment>
<feature type="domain" description="TauD/TfdA-like" evidence="16">
    <location>
        <begin position="187"/>
        <end position="426"/>
    </location>
</feature>
<dbReference type="InParanoid" id="A0A0L0HKI3"/>
<dbReference type="InterPro" id="IPR012776">
    <property type="entry name" value="Trimethyllysine_dOase"/>
</dbReference>
<proteinExistence type="inferred from homology"/>
<evidence type="ECO:0000256" key="9">
    <source>
        <dbReference type="ARBA" id="ARBA00023002"/>
    </source>
</evidence>
<comment type="pathway">
    <text evidence="3">Amine and polyamine biosynthesis; carnitine biosynthesis.</text>
</comment>
<keyword evidence="7" id="KW-0124">Carnitine biosynthesis</keyword>
<evidence type="ECO:0000256" key="12">
    <source>
        <dbReference type="ARBA" id="ARBA00031778"/>
    </source>
</evidence>
<keyword evidence="10" id="KW-0408">Iron</keyword>
<dbReference type="PANTHER" id="PTHR10696">
    <property type="entry name" value="GAMMA-BUTYROBETAINE HYDROXYLASE-RELATED"/>
    <property type="match status" value="1"/>
</dbReference>
<dbReference type="RefSeq" id="XP_016609444.1">
    <property type="nucleotide sequence ID" value="XM_016751488.1"/>
</dbReference>
<evidence type="ECO:0000259" key="17">
    <source>
        <dbReference type="Pfam" id="PF06155"/>
    </source>
</evidence>
<keyword evidence="6" id="KW-0479">Metal-binding</keyword>
<dbReference type="eggNOG" id="KOG3889">
    <property type="taxonomic scope" value="Eukaryota"/>
</dbReference>
<evidence type="ECO:0000256" key="6">
    <source>
        <dbReference type="ARBA" id="ARBA00022723"/>
    </source>
</evidence>
<dbReference type="Proteomes" id="UP000053201">
    <property type="component" value="Unassembled WGS sequence"/>
</dbReference>
<dbReference type="SUPFAM" id="SSF51197">
    <property type="entry name" value="Clavaminate synthase-like"/>
    <property type="match status" value="1"/>
</dbReference>
<evidence type="ECO:0000256" key="5">
    <source>
        <dbReference type="ARBA" id="ARBA00012267"/>
    </source>
</evidence>
<evidence type="ECO:0000256" key="14">
    <source>
        <dbReference type="ARBA" id="ARBA00046008"/>
    </source>
</evidence>
<dbReference type="EMBL" id="KQ257454">
    <property type="protein sequence ID" value="KND01405.1"/>
    <property type="molecule type" value="Genomic_DNA"/>
</dbReference>
<dbReference type="STRING" id="645134.A0A0L0HKI3"/>
<comment type="catalytic activity">
    <reaction evidence="15">
        <text>N(6),N(6),N(6)-trimethyl-L-lysine + 2-oxoglutarate + O2 = (3S)-3-hydroxy-N(6),N(6),N(6)-trimethyl-L-lysine + succinate + CO2</text>
        <dbReference type="Rhea" id="RHEA:14181"/>
        <dbReference type="ChEBI" id="CHEBI:15379"/>
        <dbReference type="ChEBI" id="CHEBI:16526"/>
        <dbReference type="ChEBI" id="CHEBI:16810"/>
        <dbReference type="ChEBI" id="CHEBI:30031"/>
        <dbReference type="ChEBI" id="CHEBI:58100"/>
        <dbReference type="ChEBI" id="CHEBI:141499"/>
        <dbReference type="EC" id="1.14.11.8"/>
    </reaction>
</comment>
<dbReference type="Pfam" id="PF02668">
    <property type="entry name" value="TauD"/>
    <property type="match status" value="1"/>
</dbReference>
<evidence type="ECO:0000256" key="11">
    <source>
        <dbReference type="ARBA" id="ARBA00030363"/>
    </source>
</evidence>
<dbReference type="InterPro" id="IPR042098">
    <property type="entry name" value="TauD-like_sf"/>
</dbReference>
<dbReference type="Gene3D" id="3.60.130.10">
    <property type="entry name" value="Clavaminate synthase-like"/>
    <property type="match status" value="1"/>
</dbReference>
<dbReference type="CDD" id="cd00250">
    <property type="entry name" value="CAS_like"/>
    <property type="match status" value="1"/>
</dbReference>
<evidence type="ECO:0000256" key="7">
    <source>
        <dbReference type="ARBA" id="ARBA00022873"/>
    </source>
</evidence>
<evidence type="ECO:0000256" key="1">
    <source>
        <dbReference type="ARBA" id="ARBA00001954"/>
    </source>
</evidence>
<dbReference type="GO" id="GO:0045329">
    <property type="term" value="P:carnitine biosynthetic process"/>
    <property type="evidence" value="ECO:0007669"/>
    <property type="project" value="UniProtKB-UniPathway"/>
</dbReference>
<dbReference type="InterPro" id="IPR038492">
    <property type="entry name" value="GBBH-like_N_sf"/>
</dbReference>
<dbReference type="GeneID" id="27686747"/>
<dbReference type="InterPro" id="IPR010376">
    <property type="entry name" value="GBBH-like_N"/>
</dbReference>
<organism evidence="18 19">
    <name type="scientific">Spizellomyces punctatus (strain DAOM BR117)</name>
    <dbReference type="NCBI Taxonomy" id="645134"/>
    <lineage>
        <taxon>Eukaryota</taxon>
        <taxon>Fungi</taxon>
        <taxon>Fungi incertae sedis</taxon>
        <taxon>Chytridiomycota</taxon>
        <taxon>Chytridiomycota incertae sedis</taxon>
        <taxon>Chytridiomycetes</taxon>
        <taxon>Spizellomycetales</taxon>
        <taxon>Spizellomycetaceae</taxon>
        <taxon>Spizellomyces</taxon>
    </lineage>
</organism>
<evidence type="ECO:0000259" key="16">
    <source>
        <dbReference type="Pfam" id="PF02668"/>
    </source>
</evidence>
<dbReference type="InterPro" id="IPR050411">
    <property type="entry name" value="AlphaKG_dependent_hydroxylases"/>
</dbReference>
<sequence length="445" mass="50681">MSTRLVSTLLANRTRTLSSRILRPLLPAVNRIPSSLPSCLPPMLPIRSAAASLSTAAPQRMDDDLDNTPTAWVEPDNRVTIRFGDYATTSFNGIWLRDHCRCPSCFHAITKQRLIDTASIPLNIKPSSMAVSPDGKTIKFVWEDDGHESVMDLAWLRQHSYNPKLAEKKLLRDKQLWDASIAESLPIVQYKDVMANEEGLAKWLEHIDVYGIGFVDGVPATPEATEQLGRRISFIRETHYGGFWDFTANLEHGDTAYTTLGLPAHTDTTYFTDPIGLQLFHLLEHRGTGGESLYVDGFHVAHQLQTLHPWAYDILSRTRISSHSAGDKSTLIEPTYGRPILNHDPTTRELYQIRFNNDDRSTLDHLSASEVRDFYAALKEWIKLLRDKRNELWTQLRPGRAVMVDNWRVLHGRAAFTGHRRLTGCYHNWDDYRSRVKTVLDKKTI</sequence>
<comment type="similarity">
    <text evidence="4">Belongs to the gamma-BBH/TMLD family.</text>
</comment>
<dbReference type="FunFam" id="3.60.130.10:FF:000001">
    <property type="entry name" value="Trimethyllysine dioxygenase, mitochondrial"/>
    <property type="match status" value="1"/>
</dbReference>
<dbReference type="AlphaFoldDB" id="A0A0L0HKI3"/>
<dbReference type="Pfam" id="PF06155">
    <property type="entry name" value="GBBH-like_N"/>
    <property type="match status" value="1"/>
</dbReference>
<protein>
    <recommendedName>
        <fullName evidence="5">trimethyllysine dioxygenase</fullName>
        <ecNumber evidence="5">1.14.11.8</ecNumber>
    </recommendedName>
    <alternativeName>
        <fullName evidence="12">Epsilon-trimethyllysine 2-oxoglutarate dioxygenase</fullName>
    </alternativeName>
    <alternativeName>
        <fullName evidence="11">TML hydroxylase</fullName>
    </alternativeName>
    <alternativeName>
        <fullName evidence="13">TML-alpha-ketoglutarate dioxygenase</fullName>
    </alternativeName>
</protein>